<keyword evidence="5" id="KW-1185">Reference proteome</keyword>
<name>A0AA95SMR0_9BURK</name>
<dbReference type="Proteomes" id="UP001177769">
    <property type="component" value="Chromosome"/>
</dbReference>
<feature type="chain" id="PRO_5041740306" evidence="2">
    <location>
        <begin position="22"/>
        <end position="247"/>
    </location>
</feature>
<sequence length="247" mass="26932">MPALRTASWLVAALICAAAQAQQARIVYADYRPYSWPEAGRAAGIEVEIAEELFARRLGLKTQHQIQPWARAQAEVAAGKADAFFASSTPERLEYARRVGEPLLASQVSAFMRQDAEPPPAGVSLTPTRLCAYRIAAVRGNSWVKTHLGCGDYSPASSTEGLVRMLMLARIDMVIEDRLVFLDATQRLQPDVQFREHALGFGSAPIYLLLGKRSALLPLLPRIEAALAAMQKDGSLQAILLRHSAAP</sequence>
<dbReference type="PANTHER" id="PTHR35936">
    <property type="entry name" value="MEMBRANE-BOUND LYTIC MUREIN TRANSGLYCOSYLASE F"/>
    <property type="match status" value="1"/>
</dbReference>
<protein>
    <submittedName>
        <fullName evidence="4">Transporter substrate-binding domain-containing protein</fullName>
    </submittedName>
</protein>
<dbReference type="RefSeq" id="WP_285231498.1">
    <property type="nucleotide sequence ID" value="NZ_CP116346.1"/>
</dbReference>
<evidence type="ECO:0000256" key="1">
    <source>
        <dbReference type="ARBA" id="ARBA00022729"/>
    </source>
</evidence>
<dbReference type="SUPFAM" id="SSF53850">
    <property type="entry name" value="Periplasmic binding protein-like II"/>
    <property type="match status" value="1"/>
</dbReference>
<evidence type="ECO:0000313" key="4">
    <source>
        <dbReference type="EMBL" id="WIT10430.1"/>
    </source>
</evidence>
<gene>
    <name evidence="4" type="ORF">PFX98_16110</name>
</gene>
<reference evidence="4" key="1">
    <citation type="submission" date="2023-01" db="EMBL/GenBank/DDBJ databases">
        <title>Whole genome sequence of Paucibacter sp. S2-9 isolated from pond sediment.</title>
        <authorList>
            <person name="Jung J.Y."/>
        </authorList>
    </citation>
    <scope>NUCLEOTIDE SEQUENCE</scope>
    <source>
        <strain evidence="4">S2-9</strain>
    </source>
</reference>
<feature type="signal peptide" evidence="2">
    <location>
        <begin position="1"/>
        <end position="21"/>
    </location>
</feature>
<evidence type="ECO:0000313" key="5">
    <source>
        <dbReference type="Proteomes" id="UP001177769"/>
    </source>
</evidence>
<dbReference type="Pfam" id="PF00497">
    <property type="entry name" value="SBP_bac_3"/>
    <property type="match status" value="1"/>
</dbReference>
<proteinExistence type="predicted"/>
<organism evidence="4 5">
    <name type="scientific">Paucibacter sediminis</name>
    <dbReference type="NCBI Taxonomy" id="3019553"/>
    <lineage>
        <taxon>Bacteria</taxon>
        <taxon>Pseudomonadati</taxon>
        <taxon>Pseudomonadota</taxon>
        <taxon>Betaproteobacteria</taxon>
        <taxon>Burkholderiales</taxon>
        <taxon>Sphaerotilaceae</taxon>
        <taxon>Roseateles</taxon>
    </lineage>
</organism>
<evidence type="ECO:0000259" key="3">
    <source>
        <dbReference type="Pfam" id="PF00497"/>
    </source>
</evidence>
<keyword evidence="1 2" id="KW-0732">Signal</keyword>
<dbReference type="AlphaFoldDB" id="A0AA95SMR0"/>
<dbReference type="EMBL" id="CP116346">
    <property type="protein sequence ID" value="WIT10430.1"/>
    <property type="molecule type" value="Genomic_DNA"/>
</dbReference>
<evidence type="ECO:0000256" key="2">
    <source>
        <dbReference type="SAM" id="SignalP"/>
    </source>
</evidence>
<dbReference type="InterPro" id="IPR001638">
    <property type="entry name" value="Solute-binding_3/MltF_N"/>
</dbReference>
<dbReference type="KEGG" id="pais:PFX98_16110"/>
<accession>A0AA95SMR0</accession>
<dbReference type="PANTHER" id="PTHR35936:SF25">
    <property type="entry name" value="ABC TRANSPORTER SUBSTRATE-BINDING PROTEIN"/>
    <property type="match status" value="1"/>
</dbReference>
<feature type="domain" description="Solute-binding protein family 3/N-terminal" evidence="3">
    <location>
        <begin position="27"/>
        <end position="240"/>
    </location>
</feature>
<dbReference type="Gene3D" id="3.40.190.10">
    <property type="entry name" value="Periplasmic binding protein-like II"/>
    <property type="match status" value="2"/>
</dbReference>